<accession>A0ABV2KY23</accession>
<dbReference type="EMBL" id="JBEPMX010000023">
    <property type="protein sequence ID" value="MET3684479.1"/>
    <property type="molecule type" value="Genomic_DNA"/>
</dbReference>
<keyword evidence="3" id="KW-1185">Reference proteome</keyword>
<reference evidence="2 3" key="1">
    <citation type="submission" date="2024-06" db="EMBL/GenBank/DDBJ databases">
        <title>Genomic Encyclopedia of Type Strains, Phase IV (KMG-IV): sequencing the most valuable type-strain genomes for metagenomic binning, comparative biology and taxonomic classification.</title>
        <authorList>
            <person name="Goeker M."/>
        </authorList>
    </citation>
    <scope>NUCLEOTIDE SEQUENCE [LARGE SCALE GENOMIC DNA]</scope>
    <source>
        <strain evidence="2 3">DSM 23520</strain>
    </source>
</reference>
<evidence type="ECO:0000313" key="2">
    <source>
        <dbReference type="EMBL" id="MET3684479.1"/>
    </source>
</evidence>
<proteinExistence type="predicted"/>
<dbReference type="RefSeq" id="WP_354221859.1">
    <property type="nucleotide sequence ID" value="NZ_JBEPMX010000023.1"/>
</dbReference>
<name>A0ABV2KY23_9BACI</name>
<evidence type="ECO:0000313" key="3">
    <source>
        <dbReference type="Proteomes" id="UP001549167"/>
    </source>
</evidence>
<protein>
    <submittedName>
        <fullName evidence="2">Uncharacterized protein</fullName>
    </submittedName>
</protein>
<gene>
    <name evidence="2" type="ORF">ABID56_002616</name>
</gene>
<organism evidence="2 3">
    <name type="scientific">Alkalibacillus flavidus</name>
    <dbReference type="NCBI Taxonomy" id="546021"/>
    <lineage>
        <taxon>Bacteria</taxon>
        <taxon>Bacillati</taxon>
        <taxon>Bacillota</taxon>
        <taxon>Bacilli</taxon>
        <taxon>Bacillales</taxon>
        <taxon>Bacillaceae</taxon>
        <taxon>Alkalibacillus</taxon>
    </lineage>
</organism>
<feature type="coiled-coil region" evidence="1">
    <location>
        <begin position="6"/>
        <end position="33"/>
    </location>
</feature>
<dbReference type="Proteomes" id="UP001549167">
    <property type="component" value="Unassembled WGS sequence"/>
</dbReference>
<comment type="caution">
    <text evidence="2">The sequence shown here is derived from an EMBL/GenBank/DDBJ whole genome shotgun (WGS) entry which is preliminary data.</text>
</comment>
<evidence type="ECO:0000256" key="1">
    <source>
        <dbReference type="SAM" id="Coils"/>
    </source>
</evidence>
<sequence length="166" mass="19843">MEVDEIKRTNQRYLNLDREADILKQEKRQIEKAFYNQSFTRNVFDDVIGLVSISFNVEKEVSEHVDTLNVCDKRMERLKLKKRYVHDYLKSLDPISRHELMNKYRGDYRRITITQLDRDLFDEIMEIEEAVNYMLGIKPEPTTKDIHIETHKTEDNFQAIADMLGV</sequence>
<keyword evidence="1" id="KW-0175">Coiled coil</keyword>